<sequence length="187" mass="20088">MAKPNSIAKAAACRPGNSVIIQSRKCRQPADLKNLYPHKRELKERSTPSTSTSQPFYAYSNAMYSTSLLAFVGVSFIAAISGVQAGDWYNFYSSCNSPALQSGSNSVMQANCRKKNGVFVTTSLDLNRCLVNTNGKLGCKSNGKYAQSCSNCQIIGYTLHCNCNPGGQATQLDLNQCVGNNDGQLSC</sequence>
<dbReference type="Pfam" id="PF08881">
    <property type="entry name" value="CVNH"/>
    <property type="match status" value="1"/>
</dbReference>
<evidence type="ECO:0000313" key="3">
    <source>
        <dbReference type="Proteomes" id="UP000383932"/>
    </source>
</evidence>
<proteinExistence type="predicted"/>
<dbReference type="InterPro" id="IPR011058">
    <property type="entry name" value="Cyanovirin-N"/>
</dbReference>
<protein>
    <recommendedName>
        <fullName evidence="1">Cyanovirin-N domain-containing protein</fullName>
    </recommendedName>
</protein>
<evidence type="ECO:0000313" key="2">
    <source>
        <dbReference type="EMBL" id="KAB5589433.1"/>
    </source>
</evidence>
<keyword evidence="3" id="KW-1185">Reference proteome</keyword>
<dbReference type="AlphaFoldDB" id="A0A5N5QD28"/>
<dbReference type="SMART" id="SM01111">
    <property type="entry name" value="CVNH"/>
    <property type="match status" value="1"/>
</dbReference>
<reference evidence="2 3" key="1">
    <citation type="journal article" date="2019" name="Fungal Biol. Biotechnol.">
        <title>Draft genome sequence of fastidious pathogen Ceratobasidium theobromae, which causes vascular-streak dieback in Theobroma cacao.</title>
        <authorList>
            <person name="Ali S.S."/>
            <person name="Asman A."/>
            <person name="Shao J."/>
            <person name="Firmansyah A.P."/>
            <person name="Susilo A.W."/>
            <person name="Rosmana A."/>
            <person name="McMahon P."/>
            <person name="Junaid M."/>
            <person name="Guest D."/>
            <person name="Kheng T.Y."/>
            <person name="Meinhardt L.W."/>
            <person name="Bailey B.A."/>
        </authorList>
    </citation>
    <scope>NUCLEOTIDE SEQUENCE [LARGE SCALE GENOMIC DNA]</scope>
    <source>
        <strain evidence="2 3">CT2</strain>
    </source>
</reference>
<dbReference type="Proteomes" id="UP000383932">
    <property type="component" value="Unassembled WGS sequence"/>
</dbReference>
<dbReference type="InterPro" id="IPR036673">
    <property type="entry name" value="Cyanovirin-N_sf"/>
</dbReference>
<dbReference type="OrthoDB" id="2947935at2759"/>
<dbReference type="Gene3D" id="2.30.60.10">
    <property type="entry name" value="Cyanovirin-N"/>
    <property type="match status" value="1"/>
</dbReference>
<feature type="domain" description="Cyanovirin-N" evidence="1">
    <location>
        <begin position="90"/>
        <end position="187"/>
    </location>
</feature>
<evidence type="ECO:0000259" key="1">
    <source>
        <dbReference type="SMART" id="SM01111"/>
    </source>
</evidence>
<comment type="caution">
    <text evidence="2">The sequence shown here is derived from an EMBL/GenBank/DDBJ whole genome shotgun (WGS) entry which is preliminary data.</text>
</comment>
<dbReference type="EMBL" id="SSOP01000271">
    <property type="protein sequence ID" value="KAB5589433.1"/>
    <property type="molecule type" value="Genomic_DNA"/>
</dbReference>
<organism evidence="2 3">
    <name type="scientific">Ceratobasidium theobromae</name>
    <dbReference type="NCBI Taxonomy" id="1582974"/>
    <lineage>
        <taxon>Eukaryota</taxon>
        <taxon>Fungi</taxon>
        <taxon>Dikarya</taxon>
        <taxon>Basidiomycota</taxon>
        <taxon>Agaricomycotina</taxon>
        <taxon>Agaricomycetes</taxon>
        <taxon>Cantharellales</taxon>
        <taxon>Ceratobasidiaceae</taxon>
        <taxon>Ceratobasidium</taxon>
    </lineage>
</organism>
<dbReference type="SUPFAM" id="SSF51322">
    <property type="entry name" value="Cyanovirin-N"/>
    <property type="match status" value="1"/>
</dbReference>
<gene>
    <name evidence="2" type="ORF">CTheo_7127</name>
</gene>
<name>A0A5N5QD28_9AGAM</name>
<accession>A0A5N5QD28</accession>